<comment type="similarity">
    <text evidence="5">Belongs to the class I-like SAM-binding methyltransferase superfamily. RsmB/NOP family.</text>
</comment>
<dbReference type="InterPro" id="IPR001678">
    <property type="entry name" value="MeTrfase_RsmB-F_NOP2_dom"/>
</dbReference>
<dbReference type="Gene3D" id="3.40.50.150">
    <property type="entry name" value="Vaccinia Virus protein VP39"/>
    <property type="match status" value="1"/>
</dbReference>
<proteinExistence type="inferred from homology"/>
<dbReference type="Proteomes" id="UP000032279">
    <property type="component" value="Unassembled WGS sequence"/>
</dbReference>
<keyword evidence="3 5" id="KW-0949">S-adenosyl-L-methionine</keyword>
<evidence type="ECO:0000256" key="4">
    <source>
        <dbReference type="ARBA" id="ARBA00022884"/>
    </source>
</evidence>
<dbReference type="InterPro" id="IPR006027">
    <property type="entry name" value="NusB_RsmB_TIM44"/>
</dbReference>
<keyword evidence="8" id="KW-1185">Reference proteome</keyword>
<dbReference type="GO" id="GO:0001510">
    <property type="term" value="P:RNA methylation"/>
    <property type="evidence" value="ECO:0007669"/>
    <property type="project" value="InterPro"/>
</dbReference>
<dbReference type="SUPFAM" id="SSF53335">
    <property type="entry name" value="S-adenosyl-L-methionine-dependent methyltransferases"/>
    <property type="match status" value="1"/>
</dbReference>
<keyword evidence="2 5" id="KW-0808">Transferase</keyword>
<dbReference type="PRINTS" id="PR02008">
    <property type="entry name" value="RCMTFAMILY"/>
</dbReference>
<feature type="domain" description="SAM-dependent MTase RsmB/NOP-type" evidence="6">
    <location>
        <begin position="175"/>
        <end position="335"/>
    </location>
</feature>
<feature type="binding site" evidence="5">
    <location>
        <position position="317"/>
    </location>
    <ligand>
        <name>S-adenosyl-L-methionine</name>
        <dbReference type="ChEBI" id="CHEBI:59789"/>
    </ligand>
</feature>
<dbReference type="PROSITE" id="PS51686">
    <property type="entry name" value="SAM_MT_RSMB_NOP"/>
    <property type="match status" value="1"/>
</dbReference>
<reference evidence="7 8" key="1">
    <citation type="submission" date="2013-08" db="EMBL/GenBank/DDBJ databases">
        <title>Lactobacillus wasatchii sp. WDC04, a late gas producing bacteria isolated from aged chedder cheese.</title>
        <authorList>
            <person name="Oberg C.J."/>
            <person name="Culumber M."/>
            <person name="McMahon D.J."/>
            <person name="Broadbent J.R."/>
            <person name="Oberg T.S."/>
            <person name="Ortaki F."/>
        </authorList>
    </citation>
    <scope>NUCLEOTIDE SEQUENCE [LARGE SCALE GENOMIC DNA]</scope>
    <source>
        <strain evidence="7 8">WDC04</strain>
    </source>
</reference>
<protein>
    <submittedName>
        <fullName evidence="7">Ribosomal RNA small subunit methyltransferase B</fullName>
    </submittedName>
</protein>
<dbReference type="SUPFAM" id="SSF48013">
    <property type="entry name" value="NusB-like"/>
    <property type="match status" value="1"/>
</dbReference>
<evidence type="ECO:0000256" key="3">
    <source>
        <dbReference type="ARBA" id="ARBA00022691"/>
    </source>
</evidence>
<dbReference type="Pfam" id="PF01029">
    <property type="entry name" value="NusB"/>
    <property type="match status" value="1"/>
</dbReference>
<dbReference type="GO" id="GO:0003723">
    <property type="term" value="F:RNA binding"/>
    <property type="evidence" value="ECO:0007669"/>
    <property type="project" value="UniProtKB-UniRule"/>
</dbReference>
<evidence type="ECO:0000256" key="5">
    <source>
        <dbReference type="PROSITE-ProRule" id="PRU01023"/>
    </source>
</evidence>
<dbReference type="InterPro" id="IPR049560">
    <property type="entry name" value="MeTrfase_RsmB-F_NOP2_cat"/>
</dbReference>
<dbReference type="Pfam" id="PF01189">
    <property type="entry name" value="Methyltr_RsmB-F"/>
    <property type="match status" value="1"/>
</dbReference>
<accession>A0A0D0Y571</accession>
<dbReference type="NCBIfam" id="NF011494">
    <property type="entry name" value="PRK14902.1"/>
    <property type="match status" value="1"/>
</dbReference>
<keyword evidence="1 5" id="KW-0489">Methyltransferase</keyword>
<organism evidence="7 8">
    <name type="scientific">Paucilactobacillus wasatchensis</name>
    <dbReference type="NCBI Taxonomy" id="1335616"/>
    <lineage>
        <taxon>Bacteria</taxon>
        <taxon>Bacillati</taxon>
        <taxon>Bacillota</taxon>
        <taxon>Bacilli</taxon>
        <taxon>Lactobacillales</taxon>
        <taxon>Lactobacillaceae</taxon>
        <taxon>Paucilactobacillus</taxon>
    </lineage>
</organism>
<evidence type="ECO:0000313" key="7">
    <source>
        <dbReference type="EMBL" id="KIS03443.1"/>
    </source>
</evidence>
<dbReference type="PATRIC" id="fig|1335616.4.peg.961"/>
<evidence type="ECO:0000313" key="8">
    <source>
        <dbReference type="Proteomes" id="UP000032279"/>
    </source>
</evidence>
<dbReference type="Gene3D" id="1.10.940.10">
    <property type="entry name" value="NusB-like"/>
    <property type="match status" value="1"/>
</dbReference>
<evidence type="ECO:0000256" key="2">
    <source>
        <dbReference type="ARBA" id="ARBA00022679"/>
    </source>
</evidence>
<dbReference type="InterPro" id="IPR054728">
    <property type="entry name" value="RsmB-like_ferredoxin"/>
</dbReference>
<dbReference type="AlphaFoldDB" id="A0A0D0Y571"/>
<dbReference type="PANTHER" id="PTHR22807">
    <property type="entry name" value="NOP2 YEAST -RELATED NOL1/NOP2/FMU SUN DOMAIN-CONTAINING"/>
    <property type="match status" value="1"/>
</dbReference>
<comment type="caution">
    <text evidence="7">The sequence shown here is derived from an EMBL/GenBank/DDBJ whole genome shotgun (WGS) entry which is preliminary data.</text>
</comment>
<dbReference type="PANTHER" id="PTHR22807:SF53">
    <property type="entry name" value="RIBOSOMAL RNA SMALL SUBUNIT METHYLTRANSFERASE B-RELATED"/>
    <property type="match status" value="1"/>
</dbReference>
<evidence type="ECO:0000259" key="6">
    <source>
        <dbReference type="PROSITE" id="PS51686"/>
    </source>
</evidence>
<dbReference type="CDD" id="cd02440">
    <property type="entry name" value="AdoMet_MTases"/>
    <property type="match status" value="1"/>
</dbReference>
<dbReference type="InterPro" id="IPR035926">
    <property type="entry name" value="NusB-like_sf"/>
</dbReference>
<keyword evidence="4 5" id="KW-0694">RNA-binding</keyword>
<feature type="binding site" evidence="5">
    <location>
        <position position="289"/>
    </location>
    <ligand>
        <name>S-adenosyl-L-methionine</name>
        <dbReference type="ChEBI" id="CHEBI:59789"/>
    </ligand>
</feature>
<dbReference type="GO" id="GO:0006355">
    <property type="term" value="P:regulation of DNA-templated transcription"/>
    <property type="evidence" value="ECO:0007669"/>
    <property type="project" value="InterPro"/>
</dbReference>
<dbReference type="STRING" id="1335616.WDC_0958"/>
<evidence type="ECO:0000256" key="1">
    <source>
        <dbReference type="ARBA" id="ARBA00022603"/>
    </source>
</evidence>
<dbReference type="Gene3D" id="3.30.70.1170">
    <property type="entry name" value="Sun protein, domain 3"/>
    <property type="match status" value="1"/>
</dbReference>
<dbReference type="EMBL" id="AWTT01000019">
    <property type="protein sequence ID" value="KIS03443.1"/>
    <property type="molecule type" value="Genomic_DNA"/>
</dbReference>
<feature type="binding site" evidence="5">
    <location>
        <begin position="264"/>
        <end position="270"/>
    </location>
    <ligand>
        <name>S-adenosyl-L-methionine</name>
        <dbReference type="ChEBI" id="CHEBI:59789"/>
    </ligand>
</feature>
<dbReference type="Pfam" id="PF22458">
    <property type="entry name" value="RsmF-B_ferredox"/>
    <property type="match status" value="1"/>
</dbReference>
<gene>
    <name evidence="7" type="ORF">WDC_0958</name>
</gene>
<sequence>MKDNEQPIQTSARYLAVEALEKVLASGAYSNLQLNRMINHRQLSNQDSRLLTNIVYGVIQHKLTLEYWLAPFVTGKKLTPWVNTLLLTALYQRQYLDKIPDWAILNESIEIAKVRGHVGIRKFVTAILHQILRNKLGDFSEISDSDQRLSVEASVPLWLVQTLIEQYGRDTATNVINSLNHPANQSVRVNSHLTNTSDMLTELTEAGLTVHRSKVTLNALVVEKGMLANLPQFKDGQITLQDESAMLAVESMELQPTFKVLDACAAPGGKTAQIASYLDPEYGNVTALDIHAHKIKLIEQNARRMHVIDQVATKLLDARKVDEQYDDDSFDAAET</sequence>
<name>A0A0D0Y571_9LACO</name>
<dbReference type="InterPro" id="IPR023267">
    <property type="entry name" value="RCMT"/>
</dbReference>
<dbReference type="GO" id="GO:0008173">
    <property type="term" value="F:RNA methyltransferase activity"/>
    <property type="evidence" value="ECO:0007669"/>
    <property type="project" value="InterPro"/>
</dbReference>
<comment type="caution">
    <text evidence="5">Lacks conserved residue(s) required for the propagation of feature annotation.</text>
</comment>
<dbReference type="InterPro" id="IPR029063">
    <property type="entry name" value="SAM-dependent_MTases_sf"/>
</dbReference>